<feature type="transmembrane region" description="Helical" evidence="1">
    <location>
        <begin position="229"/>
        <end position="252"/>
    </location>
</feature>
<feature type="transmembrane region" description="Helical" evidence="1">
    <location>
        <begin position="282"/>
        <end position="303"/>
    </location>
</feature>
<reference evidence="3" key="1">
    <citation type="submission" date="2018-09" db="EMBL/GenBank/DDBJ databases">
        <title>Genome sequencing of strain 2DFWR-13.</title>
        <authorList>
            <person name="Heo J."/>
            <person name="Kim S.-J."/>
            <person name="Kwon S.-W."/>
        </authorList>
    </citation>
    <scope>NUCLEOTIDE SEQUENCE [LARGE SCALE GENOMIC DNA]</scope>
    <source>
        <strain evidence="3">2DFWR-13</strain>
    </source>
</reference>
<gene>
    <name evidence="2" type="ORF">D7I47_06740</name>
</gene>
<dbReference type="OrthoDB" id="5019680at2"/>
<feature type="transmembrane region" description="Helical" evidence="1">
    <location>
        <begin position="204"/>
        <end position="222"/>
    </location>
</feature>
<feature type="transmembrane region" description="Helical" evidence="1">
    <location>
        <begin position="102"/>
        <end position="124"/>
    </location>
</feature>
<keyword evidence="1" id="KW-0472">Membrane</keyword>
<evidence type="ECO:0000313" key="3">
    <source>
        <dbReference type="Proteomes" id="UP000278886"/>
    </source>
</evidence>
<feature type="transmembrane region" description="Helical" evidence="1">
    <location>
        <begin position="21"/>
        <end position="42"/>
    </location>
</feature>
<feature type="transmembrane region" description="Helical" evidence="1">
    <location>
        <begin position="136"/>
        <end position="159"/>
    </location>
</feature>
<feature type="transmembrane region" description="Helical" evidence="1">
    <location>
        <begin position="69"/>
        <end position="90"/>
    </location>
</feature>
<dbReference type="Proteomes" id="UP000278886">
    <property type="component" value="Chromosome"/>
</dbReference>
<name>A0A387B6K9_9MICO</name>
<evidence type="ECO:0000313" key="2">
    <source>
        <dbReference type="EMBL" id="AYF97983.1"/>
    </source>
</evidence>
<dbReference type="AlphaFoldDB" id="A0A387B6K9"/>
<dbReference type="RefSeq" id="WP_120762331.1">
    <property type="nucleotide sequence ID" value="NZ_CP032630.1"/>
</dbReference>
<evidence type="ECO:0000256" key="1">
    <source>
        <dbReference type="SAM" id="Phobius"/>
    </source>
</evidence>
<keyword evidence="1" id="KW-0812">Transmembrane</keyword>
<accession>A0A387B6K9</accession>
<proteinExistence type="predicted"/>
<feature type="transmembrane region" description="Helical" evidence="1">
    <location>
        <begin position="166"/>
        <end position="184"/>
    </location>
</feature>
<organism evidence="2 3">
    <name type="scientific">Protaetiibacter intestinalis</name>
    <dbReference type="NCBI Taxonomy" id="2419774"/>
    <lineage>
        <taxon>Bacteria</taxon>
        <taxon>Bacillati</taxon>
        <taxon>Actinomycetota</taxon>
        <taxon>Actinomycetes</taxon>
        <taxon>Micrococcales</taxon>
        <taxon>Microbacteriaceae</taxon>
        <taxon>Protaetiibacter</taxon>
    </lineage>
</organism>
<dbReference type="KEGG" id="lyd:D7I47_06740"/>
<sequence length="314" mass="31989">MSSSAWPEAEPPVRRPPRWGAALASVAIGVGGALLGLLPWIATGMRLPLQNLWALDALPEDMPVAWLPFSQYSVTFLLAVLVVGAAAAGIATRVLRRRLPSAAPVTVAAGLLFVQVVAAAQAVEVLRAGLQTGDEAAFYLAACIGVAVFGMVGGLLGFAAVARGGVPVAVVALTLAAISVGWWISGYLALLGPLSPLPYALAPLATWIPPVLAGAAIAWGGVRTRGRIVAAAVGLVLLWVVPALATAVQSAVGSRVLLRSPGDLLDYGWSVFVSALTMPQLVLPRLAVAVVVAAVGFAGVAVVSRRVAQRVSSG</sequence>
<dbReference type="EMBL" id="CP032630">
    <property type="protein sequence ID" value="AYF97983.1"/>
    <property type="molecule type" value="Genomic_DNA"/>
</dbReference>
<keyword evidence="3" id="KW-1185">Reference proteome</keyword>
<protein>
    <submittedName>
        <fullName evidence="2">Uncharacterized protein</fullName>
    </submittedName>
</protein>
<keyword evidence="1" id="KW-1133">Transmembrane helix</keyword>